<feature type="domain" description="SGNH hydrolase-type esterase" evidence="2">
    <location>
        <begin position="78"/>
        <end position="246"/>
    </location>
</feature>
<evidence type="ECO:0000259" key="2">
    <source>
        <dbReference type="Pfam" id="PF13472"/>
    </source>
</evidence>
<evidence type="ECO:0000256" key="1">
    <source>
        <dbReference type="ARBA" id="ARBA00038184"/>
    </source>
</evidence>
<protein>
    <recommendedName>
        <fullName evidence="2">SGNH hydrolase-type esterase domain-containing protein</fullName>
    </recommendedName>
</protein>
<dbReference type="Proteomes" id="UP001152888">
    <property type="component" value="Unassembled WGS sequence"/>
</dbReference>
<accession>A0A9P0JXD6</accession>
<proteinExistence type="inferred from homology"/>
<dbReference type="InterPro" id="IPR036514">
    <property type="entry name" value="SGNH_hydro_sf"/>
</dbReference>
<organism evidence="3 4">
    <name type="scientific">Acanthoscelides obtectus</name>
    <name type="common">Bean weevil</name>
    <name type="synonym">Bruchus obtectus</name>
    <dbReference type="NCBI Taxonomy" id="200917"/>
    <lineage>
        <taxon>Eukaryota</taxon>
        <taxon>Metazoa</taxon>
        <taxon>Ecdysozoa</taxon>
        <taxon>Arthropoda</taxon>
        <taxon>Hexapoda</taxon>
        <taxon>Insecta</taxon>
        <taxon>Pterygota</taxon>
        <taxon>Neoptera</taxon>
        <taxon>Endopterygota</taxon>
        <taxon>Coleoptera</taxon>
        <taxon>Polyphaga</taxon>
        <taxon>Cucujiformia</taxon>
        <taxon>Chrysomeloidea</taxon>
        <taxon>Chrysomelidae</taxon>
        <taxon>Bruchinae</taxon>
        <taxon>Bruchini</taxon>
        <taxon>Acanthoscelides</taxon>
    </lineage>
</organism>
<keyword evidence="4" id="KW-1185">Reference proteome</keyword>
<sequence length="266" mass="29922">MNGPAKKSGDNGVATGATYAVRSKQEKPRLPAGRGFVKMMNPCVIPQPPEDVVGDGRWMSMHNRFVQEAKTSEGEVLFIGDSIIQQLQFSTLWTDKISSLHCINFGIGGDRVENILWRVQNGELDFNTKIKAVVLFVGTNNIDCTPHEIFEGILEIIKEIKHRLGNDVAIILPTLLPRGQYPNPYRERNDHVNTFLLDKFCNEANADEVTENVHVVVIDNDIISNDQTISHHIMHDYLHLTNSGYTKVFGKVYEKLCEVLKVPPTK</sequence>
<dbReference type="CDD" id="cd01820">
    <property type="entry name" value="PAF_acetylesterase_like"/>
    <property type="match status" value="1"/>
</dbReference>
<dbReference type="AlphaFoldDB" id="A0A9P0JXD6"/>
<dbReference type="PANTHER" id="PTHR11852:SF0">
    <property type="entry name" value="PLATELET-ACTIVATING FACTOR ACETYLHYDROLASE IB SUBUNIT BETA HOMOLOG"/>
    <property type="match status" value="1"/>
</dbReference>
<comment type="similarity">
    <text evidence="1">Belongs to the 'GDSL' lipolytic enzyme family. Platelet-activating factor acetylhydrolase IB beta/gamma subunits subfamily.</text>
</comment>
<dbReference type="Gene3D" id="3.40.50.1110">
    <property type="entry name" value="SGNH hydrolase"/>
    <property type="match status" value="1"/>
</dbReference>
<dbReference type="InterPro" id="IPR013830">
    <property type="entry name" value="SGNH_hydro"/>
</dbReference>
<gene>
    <name evidence="3" type="ORF">ACAOBT_LOCUS5021</name>
</gene>
<dbReference type="SUPFAM" id="SSF52266">
    <property type="entry name" value="SGNH hydrolase"/>
    <property type="match status" value="1"/>
</dbReference>
<dbReference type="PANTHER" id="PTHR11852">
    <property type="entry name" value="PLATELET-ACTIVATING FACTOR ACETYLHYDROLASE"/>
    <property type="match status" value="1"/>
</dbReference>
<dbReference type="EMBL" id="CAKOFQ010006705">
    <property type="protein sequence ID" value="CAH1963127.1"/>
    <property type="molecule type" value="Genomic_DNA"/>
</dbReference>
<comment type="caution">
    <text evidence="3">The sequence shown here is derived from an EMBL/GenBank/DDBJ whole genome shotgun (WGS) entry which is preliminary data.</text>
</comment>
<dbReference type="Pfam" id="PF13472">
    <property type="entry name" value="Lipase_GDSL_2"/>
    <property type="match status" value="1"/>
</dbReference>
<name>A0A9P0JXD6_ACAOB</name>
<evidence type="ECO:0000313" key="3">
    <source>
        <dbReference type="EMBL" id="CAH1963127.1"/>
    </source>
</evidence>
<evidence type="ECO:0000313" key="4">
    <source>
        <dbReference type="Proteomes" id="UP001152888"/>
    </source>
</evidence>
<dbReference type="OrthoDB" id="505607at2759"/>
<reference evidence="3" key="1">
    <citation type="submission" date="2022-03" db="EMBL/GenBank/DDBJ databases">
        <authorList>
            <person name="Sayadi A."/>
        </authorList>
    </citation>
    <scope>NUCLEOTIDE SEQUENCE</scope>
</reference>